<dbReference type="InterPro" id="IPR036102">
    <property type="entry name" value="OsmC/Ohrsf"/>
</dbReference>
<dbReference type="InterPro" id="IPR052707">
    <property type="entry name" value="OsmC_Ohr_Peroxiredoxin"/>
</dbReference>
<evidence type="ECO:0000313" key="1">
    <source>
        <dbReference type="EMBL" id="CCF83022.1"/>
    </source>
</evidence>
<dbReference type="AlphaFoldDB" id="I4EEB0"/>
<organism evidence="1 2">
    <name type="scientific">Nitrolancea hollandica Lb</name>
    <dbReference type="NCBI Taxonomy" id="1129897"/>
    <lineage>
        <taxon>Bacteria</taxon>
        <taxon>Pseudomonadati</taxon>
        <taxon>Thermomicrobiota</taxon>
        <taxon>Thermomicrobia</taxon>
        <taxon>Sphaerobacterales</taxon>
        <taxon>Sphaerobacterineae</taxon>
        <taxon>Sphaerobacteraceae</taxon>
        <taxon>Nitrolancea</taxon>
    </lineage>
</organism>
<dbReference type="RefSeq" id="WP_008475708.1">
    <property type="nucleotide sequence ID" value="NZ_CAGS01000087.1"/>
</dbReference>
<dbReference type="Gene3D" id="3.30.300.20">
    <property type="match status" value="1"/>
</dbReference>
<proteinExistence type="predicted"/>
<comment type="caution">
    <text evidence="1">The sequence shown here is derived from an EMBL/GenBank/DDBJ whole genome shotgun (WGS) entry which is preliminary data.</text>
</comment>
<dbReference type="PANTHER" id="PTHR42830:SF1">
    <property type="entry name" value="OSMOTICALLY INDUCIBLE FAMILY PROTEIN"/>
    <property type="match status" value="1"/>
</dbReference>
<keyword evidence="2" id="KW-1185">Reference proteome</keyword>
<accession>I4EEB0</accession>
<reference evidence="1 2" key="1">
    <citation type="journal article" date="2012" name="ISME J.">
        <title>Nitrification expanded: discovery, physiology and genomics of a nitrite-oxidizing bacterium from the phylum Chloroflexi.</title>
        <authorList>
            <person name="Sorokin D.Y."/>
            <person name="Lucker S."/>
            <person name="Vejmelkova D."/>
            <person name="Kostrikina N.A."/>
            <person name="Kleerebezem R."/>
            <person name="Rijpstra W.I."/>
            <person name="Damste J.S."/>
            <person name="Le Paslier D."/>
            <person name="Muyzer G."/>
            <person name="Wagner M."/>
            <person name="van Loosdrecht M.C."/>
            <person name="Daims H."/>
        </authorList>
    </citation>
    <scope>NUCLEOTIDE SEQUENCE [LARGE SCALE GENOMIC DNA]</scope>
    <source>
        <strain evidence="2">none</strain>
    </source>
</reference>
<dbReference type="GO" id="GO:0004601">
    <property type="term" value="F:peroxidase activity"/>
    <property type="evidence" value="ECO:0007669"/>
    <property type="project" value="InterPro"/>
</dbReference>
<dbReference type="Proteomes" id="UP000004221">
    <property type="component" value="Unassembled WGS sequence"/>
</dbReference>
<dbReference type="PANTHER" id="PTHR42830">
    <property type="entry name" value="OSMOTICALLY INDUCIBLE FAMILY PROTEIN"/>
    <property type="match status" value="1"/>
</dbReference>
<dbReference type="SUPFAM" id="SSF82784">
    <property type="entry name" value="OsmC-like"/>
    <property type="match status" value="1"/>
</dbReference>
<dbReference type="NCBIfam" id="TIGR03562">
    <property type="entry name" value="osmo_induc_OsmC"/>
    <property type="match status" value="1"/>
</dbReference>
<evidence type="ECO:0000313" key="2">
    <source>
        <dbReference type="Proteomes" id="UP000004221"/>
    </source>
</evidence>
<name>I4EEB0_9BACT</name>
<protein>
    <submittedName>
        <fullName evidence="1">OsmC-like protein</fullName>
    </submittedName>
</protein>
<dbReference type="EMBL" id="CAGS01000087">
    <property type="protein sequence ID" value="CCF83022.1"/>
    <property type="molecule type" value="Genomic_DNA"/>
</dbReference>
<dbReference type="InterPro" id="IPR019904">
    <property type="entry name" value="Peroxiredoxin_OsmC"/>
</dbReference>
<sequence length="149" mass="15541">MPLAERRANAVWEGTLTEGHGVITSVGSGAFGNLPVTWASRTERSDGKTSPEELIAAAHATCYAMAFSAVLTERGTPPESLNVSAVCAFDVVDGAPKVTTVDLSVRGRVPGLDEAGFQDAARAGEQLCPVSNALRGNVDIRLTAELETD</sequence>
<dbReference type="Pfam" id="PF02566">
    <property type="entry name" value="OsmC"/>
    <property type="match status" value="1"/>
</dbReference>
<dbReference type="InterPro" id="IPR003718">
    <property type="entry name" value="OsmC/Ohr_fam"/>
</dbReference>
<dbReference type="OrthoDB" id="9807532at2"/>
<dbReference type="InterPro" id="IPR015946">
    <property type="entry name" value="KH_dom-like_a/b"/>
</dbReference>
<dbReference type="GO" id="GO:0006979">
    <property type="term" value="P:response to oxidative stress"/>
    <property type="evidence" value="ECO:0007669"/>
    <property type="project" value="InterPro"/>
</dbReference>
<gene>
    <name evidence="1" type="ORF">NITHO_1770008</name>
</gene>